<dbReference type="PANTHER" id="PTHR11845:SF13">
    <property type="entry name" value="5'-DEOXYNUCLEOTIDASE HDDC2"/>
    <property type="match status" value="1"/>
</dbReference>
<reference evidence="15 16" key="1">
    <citation type="journal article" date="2018" name="BMC Genomics">
        <title>Comparative genome analyses reveal sequence features reflecting distinct modes of host-adaptation between dicot and monocot powdery mildew.</title>
        <authorList>
            <person name="Wu Y."/>
            <person name="Ma X."/>
            <person name="Pan Z."/>
            <person name="Kale S.D."/>
            <person name="Song Y."/>
            <person name="King H."/>
            <person name="Zhang Q."/>
            <person name="Presley C."/>
            <person name="Deng X."/>
            <person name="Wei C.I."/>
            <person name="Xiao S."/>
        </authorList>
    </citation>
    <scope>NUCLEOTIDE SEQUENCE [LARGE SCALE GENOMIC DNA]</scope>
    <source>
        <strain evidence="15">UMSG3</strain>
    </source>
</reference>
<keyword evidence="10" id="KW-0378">Hydrolase</keyword>
<dbReference type="Pfam" id="PF13023">
    <property type="entry name" value="HD_3"/>
    <property type="match status" value="1"/>
</dbReference>
<sequence length="312" mass="35054">MTSSNERLIFLPGGGGEVSSRPAQRLDQSSRIIPKSATGYTKSCFLTEKIDTLDSQSASPKWLVQDVAAGLPNGAPQEGSDSPVPFFHILERLKTTPREGWRRFGKKNGESISDHMYRMAMMAMFAPEPLRGLLDIQRCTNMALIHDMAESLVGDITPVEGISKEEKNRRETTTMDFLTTNILGNVDGGRIAQNIRSLWQEYEDGVTLESKFVHDLDKIELILQMVEYERASACKCDLGEFTWVYCKIMLPETKAWAKTILDEREELWGGREHVSYTAIEDPEDIMEMMLGKSYQAKANNIRQNGTKSNGSS</sequence>
<comment type="cofactor">
    <cofactor evidence="2">
        <name>Mn(2+)</name>
        <dbReference type="ChEBI" id="CHEBI:29035"/>
    </cofactor>
</comment>
<dbReference type="SUPFAM" id="SSF109604">
    <property type="entry name" value="HD-domain/PDEase-like"/>
    <property type="match status" value="1"/>
</dbReference>
<comment type="cofactor">
    <cofactor evidence="3">
        <name>Co(2+)</name>
        <dbReference type="ChEBI" id="CHEBI:48828"/>
    </cofactor>
</comment>
<dbReference type="InterPro" id="IPR006674">
    <property type="entry name" value="HD_domain"/>
</dbReference>
<proteinExistence type="inferred from homology"/>
<evidence type="ECO:0000256" key="9">
    <source>
        <dbReference type="ARBA" id="ARBA00022723"/>
    </source>
</evidence>
<dbReference type="AlphaFoldDB" id="A0A420HFX7"/>
<keyword evidence="11" id="KW-0460">Magnesium</keyword>
<evidence type="ECO:0000256" key="5">
    <source>
        <dbReference type="ARBA" id="ARBA00004074"/>
    </source>
</evidence>
<evidence type="ECO:0000256" key="7">
    <source>
        <dbReference type="ARBA" id="ARBA00011738"/>
    </source>
</evidence>
<organism evidence="15 16">
    <name type="scientific">Golovinomyces cichoracearum</name>
    <dbReference type="NCBI Taxonomy" id="62708"/>
    <lineage>
        <taxon>Eukaryota</taxon>
        <taxon>Fungi</taxon>
        <taxon>Dikarya</taxon>
        <taxon>Ascomycota</taxon>
        <taxon>Pezizomycotina</taxon>
        <taxon>Leotiomycetes</taxon>
        <taxon>Erysiphales</taxon>
        <taxon>Erysiphaceae</taxon>
        <taxon>Golovinomyces</taxon>
    </lineage>
</organism>
<keyword evidence="12" id="KW-0170">Cobalt</keyword>
<protein>
    <recommendedName>
        <fullName evidence="8">5'-deoxynucleotidase</fullName>
        <ecNumber evidence="8">3.1.3.89</ecNumber>
    </recommendedName>
</protein>
<comment type="catalytic activity">
    <reaction evidence="1">
        <text>a 2'-deoxyribonucleoside 5'-phosphate + H2O = a 2'-deoxyribonucleoside + phosphate</text>
        <dbReference type="Rhea" id="RHEA:36167"/>
        <dbReference type="ChEBI" id="CHEBI:15377"/>
        <dbReference type="ChEBI" id="CHEBI:18274"/>
        <dbReference type="ChEBI" id="CHEBI:43474"/>
        <dbReference type="ChEBI" id="CHEBI:65317"/>
        <dbReference type="EC" id="3.1.3.89"/>
    </reaction>
</comment>
<feature type="domain" description="HD" evidence="14">
    <location>
        <begin position="91"/>
        <end position="244"/>
    </location>
</feature>
<dbReference type="GO" id="GO:0005737">
    <property type="term" value="C:cytoplasm"/>
    <property type="evidence" value="ECO:0007669"/>
    <property type="project" value="TreeGrafter"/>
</dbReference>
<evidence type="ECO:0000256" key="6">
    <source>
        <dbReference type="ARBA" id="ARBA00009999"/>
    </source>
</evidence>
<comment type="subunit">
    <text evidence="7">Homodimer.</text>
</comment>
<dbReference type="GO" id="GO:0002953">
    <property type="term" value="F:5'-deoxynucleotidase activity"/>
    <property type="evidence" value="ECO:0007669"/>
    <property type="project" value="UniProtKB-EC"/>
</dbReference>
<dbReference type="Proteomes" id="UP000283383">
    <property type="component" value="Unassembled WGS sequence"/>
</dbReference>
<dbReference type="FunFam" id="1.10.3210.10:FF:000011">
    <property type="entry name" value="HD domain-containing protein 2"/>
    <property type="match status" value="1"/>
</dbReference>
<comment type="caution">
    <text evidence="15">The sequence shown here is derived from an EMBL/GenBank/DDBJ whole genome shotgun (WGS) entry which is preliminary data.</text>
</comment>
<evidence type="ECO:0000256" key="12">
    <source>
        <dbReference type="ARBA" id="ARBA00023285"/>
    </source>
</evidence>
<dbReference type="EC" id="3.1.3.89" evidence="8"/>
<evidence type="ECO:0000256" key="10">
    <source>
        <dbReference type="ARBA" id="ARBA00022801"/>
    </source>
</evidence>
<comment type="cofactor">
    <cofactor evidence="4">
        <name>Mg(2+)</name>
        <dbReference type="ChEBI" id="CHEBI:18420"/>
    </cofactor>
</comment>
<dbReference type="InterPro" id="IPR039356">
    <property type="entry name" value="YfbR/HDDC2"/>
</dbReference>
<evidence type="ECO:0000259" key="14">
    <source>
        <dbReference type="Pfam" id="PF13023"/>
    </source>
</evidence>
<evidence type="ECO:0000313" key="16">
    <source>
        <dbReference type="Proteomes" id="UP000283383"/>
    </source>
</evidence>
<dbReference type="PANTHER" id="PTHR11845">
    <property type="entry name" value="5'-DEOXYNUCLEOTIDASE HDDC2"/>
    <property type="match status" value="1"/>
</dbReference>
<dbReference type="STRING" id="62708.A0A420HFX7"/>
<dbReference type="Gene3D" id="1.10.3210.10">
    <property type="entry name" value="Hypothetical protein af1432"/>
    <property type="match status" value="1"/>
</dbReference>
<dbReference type="EMBL" id="MCBQ01019593">
    <property type="protein sequence ID" value="RKF56362.1"/>
    <property type="molecule type" value="Genomic_DNA"/>
</dbReference>
<evidence type="ECO:0000256" key="1">
    <source>
        <dbReference type="ARBA" id="ARBA00001638"/>
    </source>
</evidence>
<dbReference type="GO" id="GO:0009159">
    <property type="term" value="P:deoxyribonucleoside monophosphate catabolic process"/>
    <property type="evidence" value="ECO:0007669"/>
    <property type="project" value="UniProtKB-ARBA"/>
</dbReference>
<evidence type="ECO:0000256" key="8">
    <source>
        <dbReference type="ARBA" id="ARBA00012964"/>
    </source>
</evidence>
<evidence type="ECO:0000256" key="11">
    <source>
        <dbReference type="ARBA" id="ARBA00022842"/>
    </source>
</evidence>
<evidence type="ECO:0000313" key="15">
    <source>
        <dbReference type="EMBL" id="RKF56362.1"/>
    </source>
</evidence>
<accession>A0A420HFX7</accession>
<dbReference type="GO" id="GO:0046872">
    <property type="term" value="F:metal ion binding"/>
    <property type="evidence" value="ECO:0007669"/>
    <property type="project" value="UniProtKB-KW"/>
</dbReference>
<evidence type="ECO:0000256" key="4">
    <source>
        <dbReference type="ARBA" id="ARBA00001946"/>
    </source>
</evidence>
<gene>
    <name evidence="15" type="ORF">GcM3_195032</name>
</gene>
<evidence type="ECO:0000256" key="2">
    <source>
        <dbReference type="ARBA" id="ARBA00001936"/>
    </source>
</evidence>
<keyword evidence="16" id="KW-1185">Reference proteome</keyword>
<evidence type="ECO:0000256" key="13">
    <source>
        <dbReference type="SAM" id="MobiDB-lite"/>
    </source>
</evidence>
<feature type="region of interest" description="Disordered" evidence="13">
    <location>
        <begin position="1"/>
        <end position="22"/>
    </location>
</feature>
<comment type="similarity">
    <text evidence="6">Belongs to the HDDC2 family.</text>
</comment>
<keyword evidence="9" id="KW-0479">Metal-binding</keyword>
<evidence type="ECO:0000256" key="3">
    <source>
        <dbReference type="ARBA" id="ARBA00001941"/>
    </source>
</evidence>
<comment type="function">
    <text evidence="5">Catalyzes the dephosphorylation of the nucleoside 5'-monophosphates deoxyadenosine monophosphate (dAMP), deoxycytidine monophosphate (dCMP), deoxyguanosine monophosphate (dGMP) and deoxythymidine monophosphate (dTMP).</text>
</comment>
<name>A0A420HFX7_9PEZI</name>